<dbReference type="Proteomes" id="UP000031036">
    <property type="component" value="Unassembled WGS sequence"/>
</dbReference>
<evidence type="ECO:0000313" key="2">
    <source>
        <dbReference type="EMBL" id="KHN73959.1"/>
    </source>
</evidence>
<evidence type="ECO:0000256" key="1">
    <source>
        <dbReference type="SAM" id="Phobius"/>
    </source>
</evidence>
<evidence type="ECO:0000313" key="3">
    <source>
        <dbReference type="Proteomes" id="UP000031036"/>
    </source>
</evidence>
<reference evidence="2 3" key="1">
    <citation type="submission" date="2014-11" db="EMBL/GenBank/DDBJ databases">
        <title>Genetic blueprint of the zoonotic pathogen Toxocara canis.</title>
        <authorList>
            <person name="Zhu X.-Q."/>
            <person name="Korhonen P.K."/>
            <person name="Cai H."/>
            <person name="Young N.D."/>
            <person name="Nejsum P."/>
            <person name="von Samson-Himmelstjerna G."/>
            <person name="Boag P.R."/>
            <person name="Tan P."/>
            <person name="Li Q."/>
            <person name="Min J."/>
            <person name="Yang Y."/>
            <person name="Wang X."/>
            <person name="Fang X."/>
            <person name="Hall R.S."/>
            <person name="Hofmann A."/>
            <person name="Sternberg P.W."/>
            <person name="Jex A.R."/>
            <person name="Gasser R.B."/>
        </authorList>
    </citation>
    <scope>NUCLEOTIDE SEQUENCE [LARGE SCALE GENOMIC DNA]</scope>
    <source>
        <strain evidence="2">PN_DK_2014</strain>
    </source>
</reference>
<sequence>MKAMLHVDERQWCYSSAIQVMFNAIRSRIFMSSMVFSLICTIILRWMYDGSRYTLKIIVMSSAIRWFAKHNHSRCLSRAILYANCCCLSIMYLHLLHCDFTGHFAE</sequence>
<feature type="transmembrane region" description="Helical" evidence="1">
    <location>
        <begin position="29"/>
        <end position="47"/>
    </location>
</feature>
<organism evidence="2 3">
    <name type="scientific">Toxocara canis</name>
    <name type="common">Canine roundworm</name>
    <dbReference type="NCBI Taxonomy" id="6265"/>
    <lineage>
        <taxon>Eukaryota</taxon>
        <taxon>Metazoa</taxon>
        <taxon>Ecdysozoa</taxon>
        <taxon>Nematoda</taxon>
        <taxon>Chromadorea</taxon>
        <taxon>Rhabditida</taxon>
        <taxon>Spirurina</taxon>
        <taxon>Ascaridomorpha</taxon>
        <taxon>Ascaridoidea</taxon>
        <taxon>Toxocaridae</taxon>
        <taxon>Toxocara</taxon>
    </lineage>
</organism>
<keyword evidence="1" id="KW-0812">Transmembrane</keyword>
<feature type="transmembrane region" description="Helical" evidence="1">
    <location>
        <begin position="80"/>
        <end position="97"/>
    </location>
</feature>
<dbReference type="AlphaFoldDB" id="A0A0B2UXK6"/>
<accession>A0A0B2UXK6</accession>
<dbReference type="EMBL" id="JPKZ01002986">
    <property type="protein sequence ID" value="KHN73959.1"/>
    <property type="molecule type" value="Genomic_DNA"/>
</dbReference>
<gene>
    <name evidence="2" type="ORF">Tcan_00190</name>
</gene>
<proteinExistence type="predicted"/>
<protein>
    <submittedName>
        <fullName evidence="2">Uncharacterized protein</fullName>
    </submittedName>
</protein>
<keyword evidence="3" id="KW-1185">Reference proteome</keyword>
<keyword evidence="1" id="KW-0472">Membrane</keyword>
<name>A0A0B2UXK6_TOXCA</name>
<comment type="caution">
    <text evidence="2">The sequence shown here is derived from an EMBL/GenBank/DDBJ whole genome shotgun (WGS) entry which is preliminary data.</text>
</comment>
<keyword evidence="1" id="KW-1133">Transmembrane helix</keyword>